<dbReference type="Gene3D" id="1.10.10.60">
    <property type="entry name" value="Homeodomain-like"/>
    <property type="match status" value="1"/>
</dbReference>
<reference evidence="4 5" key="1">
    <citation type="journal article" date="1979" name="Int. J. Syst. Evol. Microbiol.">
        <title>Bacillus globisporus subsp. marinus subsp. nov.</title>
        <authorList>
            <person name="Liu H."/>
        </authorList>
    </citation>
    <scope>NUCLEOTIDE SEQUENCE [LARGE SCALE GENOMIC DNA]</scope>
    <source>
        <strain evidence="4 5">DSM 1297</strain>
    </source>
</reference>
<dbReference type="SUPFAM" id="SSF46689">
    <property type="entry name" value="Homeodomain-like"/>
    <property type="match status" value="1"/>
</dbReference>
<organism evidence="4 5">
    <name type="scientific">Jeotgalibacillus marinus</name>
    <dbReference type="NCBI Taxonomy" id="86667"/>
    <lineage>
        <taxon>Bacteria</taxon>
        <taxon>Bacillati</taxon>
        <taxon>Bacillota</taxon>
        <taxon>Bacilli</taxon>
        <taxon>Bacillales</taxon>
        <taxon>Caryophanaceae</taxon>
        <taxon>Jeotgalibacillus</taxon>
    </lineage>
</organism>
<dbReference type="InterPro" id="IPR023772">
    <property type="entry name" value="DNA-bd_HTH_TetR-type_CS"/>
</dbReference>
<comment type="caution">
    <text evidence="4">The sequence shown here is derived from an EMBL/GenBank/DDBJ whole genome shotgun (WGS) entry which is preliminary data.</text>
</comment>
<dbReference type="RefSeq" id="WP_367779128.1">
    <property type="nucleotide sequence ID" value="NZ_JBFMIA010000004.1"/>
</dbReference>
<protein>
    <submittedName>
        <fullName evidence="4">TetR/AcrR family transcriptional regulator</fullName>
    </submittedName>
</protein>
<dbReference type="EMBL" id="JBFMIA010000004">
    <property type="protein sequence ID" value="MEW9501649.1"/>
    <property type="molecule type" value="Genomic_DNA"/>
</dbReference>
<dbReference type="Pfam" id="PF00440">
    <property type="entry name" value="TetR_N"/>
    <property type="match status" value="1"/>
</dbReference>
<proteinExistence type="predicted"/>
<evidence type="ECO:0000256" key="2">
    <source>
        <dbReference type="PROSITE-ProRule" id="PRU00335"/>
    </source>
</evidence>
<keyword evidence="5" id="KW-1185">Reference proteome</keyword>
<dbReference type="Proteomes" id="UP001556040">
    <property type="component" value="Unassembled WGS sequence"/>
</dbReference>
<dbReference type="PROSITE" id="PS01081">
    <property type="entry name" value="HTH_TETR_1"/>
    <property type="match status" value="1"/>
</dbReference>
<dbReference type="InterPro" id="IPR009057">
    <property type="entry name" value="Homeodomain-like_sf"/>
</dbReference>
<gene>
    <name evidence="4" type="ORF">AB1471_07525</name>
</gene>
<dbReference type="Gene3D" id="1.10.357.10">
    <property type="entry name" value="Tetracycline Repressor, domain 2"/>
    <property type="match status" value="1"/>
</dbReference>
<dbReference type="PRINTS" id="PR00455">
    <property type="entry name" value="HTHTETR"/>
</dbReference>
<dbReference type="PROSITE" id="PS50977">
    <property type="entry name" value="HTH_TETR_2"/>
    <property type="match status" value="1"/>
</dbReference>
<evidence type="ECO:0000313" key="4">
    <source>
        <dbReference type="EMBL" id="MEW9501649.1"/>
    </source>
</evidence>
<evidence type="ECO:0000313" key="5">
    <source>
        <dbReference type="Proteomes" id="UP001556040"/>
    </source>
</evidence>
<dbReference type="InterPro" id="IPR050624">
    <property type="entry name" value="HTH-type_Tx_Regulator"/>
</dbReference>
<feature type="domain" description="HTH tetR-type" evidence="3">
    <location>
        <begin position="4"/>
        <end position="64"/>
    </location>
</feature>
<sequence length="188" mass="21398">MSEKNKKQIIIYAAKKIMAAKGYEKASIKEIAKEAEITSGLIHYYFKNKEEILTAVLMDACNQHVIELQNRQERAPSEDISTEAIRVPKEKVGKEPDWYKLRYELFAIGLRNSSHADGVNTVLEYERESISTILTSIFPESQEIESLASILLACFDGLALQKLLNPEFDLDNAYDVLQKLVLTLKDTR</sequence>
<dbReference type="InterPro" id="IPR036271">
    <property type="entry name" value="Tet_transcr_reg_TetR-rel_C_sf"/>
</dbReference>
<keyword evidence="1 2" id="KW-0238">DNA-binding</keyword>
<accession>A0ABV3Q418</accession>
<evidence type="ECO:0000259" key="3">
    <source>
        <dbReference type="PROSITE" id="PS50977"/>
    </source>
</evidence>
<dbReference type="PANTHER" id="PTHR43479">
    <property type="entry name" value="ACREF/ENVCD OPERON REPRESSOR-RELATED"/>
    <property type="match status" value="1"/>
</dbReference>
<name>A0ABV3Q418_9BACL</name>
<feature type="DNA-binding region" description="H-T-H motif" evidence="2">
    <location>
        <begin position="27"/>
        <end position="46"/>
    </location>
</feature>
<dbReference type="SUPFAM" id="SSF48498">
    <property type="entry name" value="Tetracyclin repressor-like, C-terminal domain"/>
    <property type="match status" value="1"/>
</dbReference>
<evidence type="ECO:0000256" key="1">
    <source>
        <dbReference type="ARBA" id="ARBA00023125"/>
    </source>
</evidence>
<dbReference type="InterPro" id="IPR001647">
    <property type="entry name" value="HTH_TetR"/>
</dbReference>
<dbReference type="PANTHER" id="PTHR43479:SF11">
    <property type="entry name" value="ACREF_ENVCD OPERON REPRESSOR-RELATED"/>
    <property type="match status" value="1"/>
</dbReference>